<feature type="active site" description="Proton donor" evidence="9">
    <location>
        <position position="449"/>
    </location>
</feature>
<dbReference type="GO" id="GO:0004222">
    <property type="term" value="F:metalloendopeptidase activity"/>
    <property type="evidence" value="ECO:0007669"/>
    <property type="project" value="InterPro"/>
</dbReference>
<keyword evidence="4" id="KW-0732">Signal</keyword>
<dbReference type="InterPro" id="IPR002884">
    <property type="entry name" value="P_dom"/>
</dbReference>
<dbReference type="Gene3D" id="3.10.170.10">
    <property type="match status" value="1"/>
</dbReference>
<keyword evidence="3" id="KW-0479">Metal-binding</keyword>
<dbReference type="Pfam" id="PF04151">
    <property type="entry name" value="PPC"/>
    <property type="match status" value="1"/>
</dbReference>
<evidence type="ECO:0000313" key="12">
    <source>
        <dbReference type="EMBL" id="RDH43976.1"/>
    </source>
</evidence>
<feature type="transmembrane region" description="Helical" evidence="10">
    <location>
        <begin position="12"/>
        <end position="34"/>
    </location>
</feature>
<keyword evidence="10" id="KW-0812">Transmembrane</keyword>
<dbReference type="Gene3D" id="1.10.390.10">
    <property type="entry name" value="Neutral Protease Domain 2"/>
    <property type="match status" value="1"/>
</dbReference>
<comment type="similarity">
    <text evidence="1">Belongs to the peptidase M4 family.</text>
</comment>
<gene>
    <name evidence="12" type="ORF">B9G39_11260</name>
</gene>
<keyword evidence="5" id="KW-0378">Hydrolase</keyword>
<keyword evidence="6" id="KW-0862">Zinc</keyword>
<dbReference type="Gene3D" id="3.10.450.490">
    <property type="match status" value="1"/>
</dbReference>
<dbReference type="Pfam" id="PF02868">
    <property type="entry name" value="Peptidase_M4_C"/>
    <property type="match status" value="1"/>
</dbReference>
<dbReference type="InterPro" id="IPR001570">
    <property type="entry name" value="Peptidase_M4_C_domain"/>
</dbReference>
<evidence type="ECO:0000256" key="2">
    <source>
        <dbReference type="ARBA" id="ARBA00022670"/>
    </source>
</evidence>
<feature type="domain" description="P/Homo B" evidence="11">
    <location>
        <begin position="627"/>
        <end position="754"/>
    </location>
</feature>
<evidence type="ECO:0000256" key="9">
    <source>
        <dbReference type="PIRSR" id="PIRSR623612-1"/>
    </source>
</evidence>
<evidence type="ECO:0000313" key="13">
    <source>
        <dbReference type="Proteomes" id="UP000257039"/>
    </source>
</evidence>
<dbReference type="PANTHER" id="PTHR33794:SF1">
    <property type="entry name" value="BACILLOLYSIN"/>
    <property type="match status" value="1"/>
</dbReference>
<dbReference type="InterPro" id="IPR013856">
    <property type="entry name" value="Peptidase_M4_domain"/>
</dbReference>
<evidence type="ECO:0000256" key="6">
    <source>
        <dbReference type="ARBA" id="ARBA00022833"/>
    </source>
</evidence>
<feature type="active site" evidence="9">
    <location>
        <position position="367"/>
    </location>
</feature>
<name>A0A4P9VM78_9GAMM</name>
<dbReference type="InterPro" id="IPR027268">
    <property type="entry name" value="Peptidase_M4/M1_CTD_sf"/>
</dbReference>
<evidence type="ECO:0000259" key="11">
    <source>
        <dbReference type="PROSITE" id="PS51829"/>
    </source>
</evidence>
<dbReference type="AlphaFoldDB" id="A0A4P9VM78"/>
<dbReference type="SUPFAM" id="SSF55486">
    <property type="entry name" value="Metalloproteases ('zincins'), catalytic domain"/>
    <property type="match status" value="1"/>
</dbReference>
<sequence length="754" mass="85716">METYNMLLNDAHFHFCAFSTIKRIILSILLIYALPYSFNAFCATMESISIPHPSDSQSLATLTHLTSSESLQLITKVEVSEQLIKHRYQQYYQDIPVWNSNLVASYNHRNQLLNFSGFLLRDIQSDIESIQPSLSSSEALNIALAAENIFLHQSSSHTATNERNPTLITNKKATLYIYLDKQGQAQLVYIVSFMAHTAVAHTTKPKRPFYIIDAHSKDILDHWQGLTTRQATGPGGNEKTGIYHYGSDYGFLTVSDDCRMTGPYIDTVDLNHHTARGKVHQFPCANNTYKAINGAFSPLNDAHFFGTTILNMYEEWFKIVPLAMRLTIQVHYRQHYENAFWDGRNVTFGDGYKSFYPLVSLDVVSHEVAHGFTEQHSNLIYRKQPGGINESYSDIAGEVAEYYFNKKNDWMVGSTITKTSGALRYFADPTRDGRSIDHADDYTWGLDVHYTSGVFNKAFYLLATTPGWDVRQAFTPFILANQLYWRPETKFNEGGCSVVQAAKDLQLNVDDVESAFAQVGVNASCQSPNDSIIKIEHKKTLSGLSADKTQALFFQMPVPFGMHNLTFKIWGGTGNVDLYMRHKDKPTRFIWDCRPLKNTNEELCQIDQPKTGTYYLMLYGQAAFQQVSLQGSYEMRVIDYRNNTSVAIPDRDFEGVNSDIKVGLGNTLIRARITVDITHPDIGDIAISVTPPNGHRFLLKPYMSQEGQRDLNARYEIKLDNLQQGGIWQLNVKDVFSRYTGTLNYWRLELFDDE</sequence>
<dbReference type="GO" id="GO:0046872">
    <property type="term" value="F:metal ion binding"/>
    <property type="evidence" value="ECO:0007669"/>
    <property type="project" value="UniProtKB-KW"/>
</dbReference>
<keyword evidence="7" id="KW-0482">Metalloprotease</keyword>
<dbReference type="InterPro" id="IPR008979">
    <property type="entry name" value="Galactose-bd-like_sf"/>
</dbReference>
<dbReference type="GO" id="GO:0004252">
    <property type="term" value="F:serine-type endopeptidase activity"/>
    <property type="evidence" value="ECO:0007669"/>
    <property type="project" value="InterPro"/>
</dbReference>
<dbReference type="Gene3D" id="2.60.120.260">
    <property type="entry name" value="Galactose-binding domain-like"/>
    <property type="match status" value="1"/>
</dbReference>
<keyword evidence="10" id="KW-1133">Transmembrane helix</keyword>
<dbReference type="PANTHER" id="PTHR33794">
    <property type="entry name" value="BACILLOLYSIN"/>
    <property type="match status" value="1"/>
</dbReference>
<keyword evidence="13" id="KW-1185">Reference proteome</keyword>
<evidence type="ECO:0000256" key="10">
    <source>
        <dbReference type="SAM" id="Phobius"/>
    </source>
</evidence>
<dbReference type="InterPro" id="IPR011096">
    <property type="entry name" value="FTP_domain"/>
</dbReference>
<keyword evidence="10" id="KW-0472">Membrane</keyword>
<keyword evidence="8" id="KW-0865">Zymogen</keyword>
<keyword evidence="2" id="KW-0645">Protease</keyword>
<dbReference type="Proteomes" id="UP000257039">
    <property type="component" value="Unassembled WGS sequence"/>
</dbReference>
<evidence type="ECO:0000256" key="8">
    <source>
        <dbReference type="ARBA" id="ARBA00023145"/>
    </source>
</evidence>
<dbReference type="PROSITE" id="PS51829">
    <property type="entry name" value="P_HOMO_B"/>
    <property type="match status" value="1"/>
</dbReference>
<dbReference type="SUPFAM" id="SSF49785">
    <property type="entry name" value="Galactose-binding domain-like"/>
    <property type="match status" value="1"/>
</dbReference>
<dbReference type="InterPro" id="IPR050728">
    <property type="entry name" value="Zinc_Metalloprotease_M4"/>
</dbReference>
<dbReference type="Pfam" id="PF01447">
    <property type="entry name" value="Peptidase_M4"/>
    <property type="match status" value="1"/>
</dbReference>
<comment type="caution">
    <text evidence="12">The sequence shown here is derived from an EMBL/GenBank/DDBJ whole genome shotgun (WGS) entry which is preliminary data.</text>
</comment>
<dbReference type="GO" id="GO:0006508">
    <property type="term" value="P:proteolysis"/>
    <property type="evidence" value="ECO:0007669"/>
    <property type="project" value="UniProtKB-KW"/>
</dbReference>
<dbReference type="CDD" id="cd09597">
    <property type="entry name" value="M4_TLP"/>
    <property type="match status" value="1"/>
</dbReference>
<evidence type="ECO:0000256" key="7">
    <source>
        <dbReference type="ARBA" id="ARBA00023049"/>
    </source>
</evidence>
<protein>
    <submittedName>
        <fullName evidence="12">Hemagglutinin</fullName>
    </submittedName>
</protein>
<evidence type="ECO:0000256" key="3">
    <source>
        <dbReference type="ARBA" id="ARBA00022723"/>
    </source>
</evidence>
<proteinExistence type="inferred from homology"/>
<dbReference type="Pfam" id="PF07504">
    <property type="entry name" value="FTP"/>
    <property type="match status" value="1"/>
</dbReference>
<dbReference type="PRINTS" id="PR00730">
    <property type="entry name" value="THERMOLYSIN"/>
</dbReference>
<dbReference type="EMBL" id="NDXW01000001">
    <property type="protein sequence ID" value="RDH43976.1"/>
    <property type="molecule type" value="Genomic_DNA"/>
</dbReference>
<accession>A0A4P9VM78</accession>
<dbReference type="InterPro" id="IPR023612">
    <property type="entry name" value="Peptidase_M4"/>
</dbReference>
<dbReference type="Gene3D" id="3.10.450.40">
    <property type="match status" value="1"/>
</dbReference>
<organism evidence="12 13">
    <name type="scientific">Zooshikella ganghwensis</name>
    <dbReference type="NCBI Taxonomy" id="202772"/>
    <lineage>
        <taxon>Bacteria</taxon>
        <taxon>Pseudomonadati</taxon>
        <taxon>Pseudomonadota</taxon>
        <taxon>Gammaproteobacteria</taxon>
        <taxon>Oceanospirillales</taxon>
        <taxon>Zooshikellaceae</taxon>
        <taxon>Zooshikella</taxon>
    </lineage>
</organism>
<evidence type="ECO:0000256" key="1">
    <source>
        <dbReference type="ARBA" id="ARBA00009388"/>
    </source>
</evidence>
<evidence type="ECO:0000256" key="5">
    <source>
        <dbReference type="ARBA" id="ARBA00022801"/>
    </source>
</evidence>
<dbReference type="Pfam" id="PF01483">
    <property type="entry name" value="P_proprotein"/>
    <property type="match status" value="1"/>
</dbReference>
<dbReference type="Gene3D" id="2.60.120.380">
    <property type="match status" value="1"/>
</dbReference>
<reference evidence="12 13" key="1">
    <citation type="submission" date="2017-04" db="EMBL/GenBank/DDBJ databases">
        <title>Draft genome sequence of Zooshikella ganghwensis VG4 isolated from Red Sea sediments.</title>
        <authorList>
            <person name="Rehman Z."/>
            <person name="Alam I."/>
            <person name="Kamau A."/>
            <person name="Bajic V."/>
            <person name="Leiknes T."/>
        </authorList>
    </citation>
    <scope>NUCLEOTIDE SEQUENCE [LARGE SCALE GENOMIC DNA]</scope>
    <source>
        <strain evidence="12 13">VG4</strain>
    </source>
</reference>
<evidence type="ECO:0000256" key="4">
    <source>
        <dbReference type="ARBA" id="ARBA00022729"/>
    </source>
</evidence>
<dbReference type="InterPro" id="IPR007280">
    <property type="entry name" value="Peptidase_C_arc/bac"/>
</dbReference>